<dbReference type="Pfam" id="PF00239">
    <property type="entry name" value="Resolvase"/>
    <property type="match status" value="1"/>
</dbReference>
<accession>A0ABQ1DZ12</accession>
<dbReference type="Proteomes" id="UP000620147">
    <property type="component" value="Unassembled WGS sequence"/>
</dbReference>
<keyword evidence="3" id="KW-1185">Reference proteome</keyword>
<evidence type="ECO:0000259" key="1">
    <source>
        <dbReference type="Pfam" id="PF00239"/>
    </source>
</evidence>
<dbReference type="SUPFAM" id="SSF53041">
    <property type="entry name" value="Resolvase-like"/>
    <property type="match status" value="1"/>
</dbReference>
<proteinExistence type="predicted"/>
<dbReference type="Gene3D" id="3.40.50.1390">
    <property type="entry name" value="Resolvase, N-terminal catalytic domain"/>
    <property type="match status" value="1"/>
</dbReference>
<organism evidence="2 3">
    <name type="scientific">Butyricicoccus faecihominis</name>
    <dbReference type="NCBI Taxonomy" id="1712515"/>
    <lineage>
        <taxon>Bacteria</taxon>
        <taxon>Bacillati</taxon>
        <taxon>Bacillota</taxon>
        <taxon>Clostridia</taxon>
        <taxon>Eubacteriales</taxon>
        <taxon>Butyricicoccaceae</taxon>
        <taxon>Butyricicoccus</taxon>
    </lineage>
</organism>
<protein>
    <recommendedName>
        <fullName evidence="1">Resolvase/invertase-type recombinase catalytic domain-containing protein</fullName>
    </recommendedName>
</protein>
<evidence type="ECO:0000313" key="2">
    <source>
        <dbReference type="EMBL" id="GFO87944.1"/>
    </source>
</evidence>
<comment type="caution">
    <text evidence="2">The sequence shown here is derived from an EMBL/GenBank/DDBJ whole genome shotgun (WGS) entry which is preliminary data.</text>
</comment>
<evidence type="ECO:0000313" key="3">
    <source>
        <dbReference type="Proteomes" id="UP000620147"/>
    </source>
</evidence>
<feature type="domain" description="Resolvase/invertase-type recombinase catalytic" evidence="1">
    <location>
        <begin position="22"/>
        <end position="71"/>
    </location>
</feature>
<dbReference type="InterPro" id="IPR036162">
    <property type="entry name" value="Resolvase-like_N_sf"/>
</dbReference>
<gene>
    <name evidence="2" type="ORF">BUFA31_11080</name>
</gene>
<dbReference type="EMBL" id="BLYJ01000010">
    <property type="protein sequence ID" value="GFO87944.1"/>
    <property type="molecule type" value="Genomic_DNA"/>
</dbReference>
<sequence>MMPNLNDLMSFKPVVSPNEPTALYARLSVDDANDGDSNSIVHQKEMLERYCKDNGYTNYKFYVDDGFSGTNFVEVR</sequence>
<dbReference type="InterPro" id="IPR006119">
    <property type="entry name" value="Resolv_N"/>
</dbReference>
<name>A0ABQ1DZ12_9FIRM</name>
<reference evidence="2 3" key="1">
    <citation type="submission" date="2020-06" db="EMBL/GenBank/DDBJ databases">
        <title>Characterization of fructooligosaccharide metabolism and fructooligosaccharide-degrading enzymes in human commensal butyrate producers.</title>
        <authorList>
            <person name="Tanno H."/>
            <person name="Fujii T."/>
            <person name="Hirano K."/>
            <person name="Maeno S."/>
            <person name="Tonozuka T."/>
            <person name="Sakamoto M."/>
            <person name="Ohkuma M."/>
            <person name="Tochio T."/>
            <person name="Endo A."/>
        </authorList>
    </citation>
    <scope>NUCLEOTIDE SEQUENCE [LARGE SCALE GENOMIC DNA]</scope>
    <source>
        <strain evidence="2 3">JCM 31056</strain>
    </source>
</reference>
<dbReference type="RefSeq" id="WP_308744147.1">
    <property type="nucleotide sequence ID" value="NZ_BLYJ01000010.1"/>
</dbReference>